<evidence type="ECO:0000313" key="2">
    <source>
        <dbReference type="Proteomes" id="UP000440713"/>
    </source>
</evidence>
<comment type="caution">
    <text evidence="1">The sequence shown here is derived from an EMBL/GenBank/DDBJ whole genome shotgun (WGS) entry which is preliminary data.</text>
</comment>
<accession>A0A6N7X236</accession>
<keyword evidence="2" id="KW-1185">Reference proteome</keyword>
<dbReference type="AlphaFoldDB" id="A0A6N7X236"/>
<protein>
    <submittedName>
        <fullName evidence="1">Uncharacterized protein</fullName>
    </submittedName>
</protein>
<reference evidence="1 2" key="1">
    <citation type="submission" date="2019-08" db="EMBL/GenBank/DDBJ databases">
        <title>In-depth cultivation of the pig gut microbiome towards novel bacterial diversity and tailored functional studies.</title>
        <authorList>
            <person name="Wylensek D."/>
            <person name="Hitch T.C.A."/>
            <person name="Clavel T."/>
        </authorList>
    </citation>
    <scope>NUCLEOTIDE SEQUENCE [LARGE SCALE GENOMIC DNA]</scope>
    <source>
        <strain evidence="1 2">WCA-SAB-591-4A-A</strain>
    </source>
</reference>
<gene>
    <name evidence="1" type="ORF">FYJ71_08930</name>
</gene>
<evidence type="ECO:0000313" key="1">
    <source>
        <dbReference type="EMBL" id="MST63060.1"/>
    </source>
</evidence>
<proteinExistence type="predicted"/>
<sequence length="72" mass="8259">MAKKYKDKTTGIEFEVVAIDNKEISEGLFEMSYILGFADYVHFTSIPISHFNTMVNEGHIEETKVELRMGNN</sequence>
<dbReference type="Proteomes" id="UP000440713">
    <property type="component" value="Unassembled WGS sequence"/>
</dbReference>
<name>A0A6N7X236_9FIRM</name>
<organism evidence="1 2">
    <name type="scientific">Peptostreptococcus porci</name>
    <dbReference type="NCBI Taxonomy" id="2652282"/>
    <lineage>
        <taxon>Bacteria</taxon>
        <taxon>Bacillati</taxon>
        <taxon>Bacillota</taxon>
        <taxon>Clostridia</taxon>
        <taxon>Peptostreptococcales</taxon>
        <taxon>Peptostreptococcaceae</taxon>
        <taxon>Peptostreptococcus</taxon>
    </lineage>
</organism>
<dbReference type="EMBL" id="VUNE01000005">
    <property type="protein sequence ID" value="MST63060.1"/>
    <property type="molecule type" value="Genomic_DNA"/>
</dbReference>
<dbReference type="RefSeq" id="WP_154538538.1">
    <property type="nucleotide sequence ID" value="NZ_JAXFFP010000015.1"/>
</dbReference>